<dbReference type="InterPro" id="IPR050833">
    <property type="entry name" value="Poly_Biosynth_Transport"/>
</dbReference>
<feature type="transmembrane region" description="Helical" evidence="6">
    <location>
        <begin position="248"/>
        <end position="267"/>
    </location>
</feature>
<organism evidence="7 8">
    <name type="scientific">Nocardioides jiangsuensis</name>
    <dbReference type="NCBI Taxonomy" id="2866161"/>
    <lineage>
        <taxon>Bacteria</taxon>
        <taxon>Bacillati</taxon>
        <taxon>Actinomycetota</taxon>
        <taxon>Actinomycetes</taxon>
        <taxon>Propionibacteriales</taxon>
        <taxon>Nocardioidaceae</taxon>
        <taxon>Nocardioides</taxon>
    </lineage>
</organism>
<evidence type="ECO:0000256" key="2">
    <source>
        <dbReference type="ARBA" id="ARBA00022475"/>
    </source>
</evidence>
<keyword evidence="3 6" id="KW-0812">Transmembrane</keyword>
<evidence type="ECO:0000256" key="6">
    <source>
        <dbReference type="SAM" id="Phobius"/>
    </source>
</evidence>
<evidence type="ECO:0000256" key="5">
    <source>
        <dbReference type="ARBA" id="ARBA00023136"/>
    </source>
</evidence>
<comment type="subcellular location">
    <subcellularLocation>
        <location evidence="1">Cell membrane</location>
        <topology evidence="1">Multi-pass membrane protein</topology>
    </subcellularLocation>
</comment>
<feature type="transmembrane region" description="Helical" evidence="6">
    <location>
        <begin position="379"/>
        <end position="397"/>
    </location>
</feature>
<sequence length="440" mass="45734">MTAPLETETHVQREPARRRLPSWLLGSGVIAVAMGVMNVATYGFTILAARLLGPSEYGALAAVMGLLMVVSVLSLGLQATGARRVAASPGDLDRIESEVLAASYRSAVVLAVVCLAAVPAITLTLRLDTWLTAAFLAVAALPVTVMGGQGGILQGERRWLPLAGIYLTTGLGRIAFGAAGLLLWRDSLGAMVGVAVGAFVPVLVGWAALRHPDRTTGRGPVPRAPRMRSRTSWARGGVFREVAHNSHALLAFFALSNADVLIARGVLDDHQAGLYAGGLILAKAVLFLPQFVVVVAFPSMAAAGTRRAGHLKALGLVLAIGAVATVGAYVLAGLAVTFVGGSAYAELHDLIWAFAAIGTLLSMIQLMVYGVVARQSQRAVYVLWGALLVLAACAPLLDSPVALLATVAAVETTVLLVLLVFSLRRRTPSPPADVPGKTTV</sequence>
<dbReference type="Pfam" id="PF01943">
    <property type="entry name" value="Polysacc_synt"/>
    <property type="match status" value="1"/>
</dbReference>
<evidence type="ECO:0000256" key="4">
    <source>
        <dbReference type="ARBA" id="ARBA00022989"/>
    </source>
</evidence>
<accession>A0ABS7RF41</accession>
<feature type="transmembrane region" description="Helical" evidence="6">
    <location>
        <begin position="129"/>
        <end position="147"/>
    </location>
</feature>
<feature type="transmembrane region" description="Helical" evidence="6">
    <location>
        <begin position="23"/>
        <end position="45"/>
    </location>
</feature>
<feature type="transmembrane region" description="Helical" evidence="6">
    <location>
        <begin position="350"/>
        <end position="372"/>
    </location>
</feature>
<dbReference type="EMBL" id="JAIEZQ010000001">
    <property type="protein sequence ID" value="MBY9073638.1"/>
    <property type="molecule type" value="Genomic_DNA"/>
</dbReference>
<feature type="transmembrane region" description="Helical" evidence="6">
    <location>
        <begin position="159"/>
        <end position="184"/>
    </location>
</feature>
<feature type="transmembrane region" description="Helical" evidence="6">
    <location>
        <begin position="190"/>
        <end position="209"/>
    </location>
</feature>
<proteinExistence type="predicted"/>
<dbReference type="PANTHER" id="PTHR30250:SF11">
    <property type="entry name" value="O-ANTIGEN TRANSPORTER-RELATED"/>
    <property type="match status" value="1"/>
</dbReference>
<evidence type="ECO:0000313" key="8">
    <source>
        <dbReference type="Proteomes" id="UP000754710"/>
    </source>
</evidence>
<feature type="transmembrane region" description="Helical" evidence="6">
    <location>
        <begin position="313"/>
        <end position="338"/>
    </location>
</feature>
<comment type="caution">
    <text evidence="7">The sequence shown here is derived from an EMBL/GenBank/DDBJ whole genome shotgun (WGS) entry which is preliminary data.</text>
</comment>
<keyword evidence="5 6" id="KW-0472">Membrane</keyword>
<feature type="transmembrane region" description="Helical" evidence="6">
    <location>
        <begin position="273"/>
        <end position="301"/>
    </location>
</feature>
<name>A0ABS7RF41_9ACTN</name>
<evidence type="ECO:0000256" key="3">
    <source>
        <dbReference type="ARBA" id="ARBA00022692"/>
    </source>
</evidence>
<dbReference type="InterPro" id="IPR002797">
    <property type="entry name" value="Polysacc_synth"/>
</dbReference>
<gene>
    <name evidence="7" type="ORF">K1X13_02270</name>
</gene>
<dbReference type="RefSeq" id="WP_221023418.1">
    <property type="nucleotide sequence ID" value="NZ_JAIEZQ010000001.1"/>
</dbReference>
<keyword evidence="4 6" id="KW-1133">Transmembrane helix</keyword>
<keyword evidence="2" id="KW-1003">Cell membrane</keyword>
<dbReference type="Proteomes" id="UP000754710">
    <property type="component" value="Unassembled WGS sequence"/>
</dbReference>
<feature type="transmembrane region" description="Helical" evidence="6">
    <location>
        <begin position="403"/>
        <end position="421"/>
    </location>
</feature>
<keyword evidence="8" id="KW-1185">Reference proteome</keyword>
<reference evidence="7 8" key="1">
    <citation type="submission" date="2021-08" db="EMBL/GenBank/DDBJ databases">
        <title>Nocardioides bacterium WL0053 sp. nov., isolated from the sediment.</title>
        <authorList>
            <person name="Wang L."/>
            <person name="Zhang D."/>
            <person name="Zhang A."/>
        </authorList>
    </citation>
    <scope>NUCLEOTIDE SEQUENCE [LARGE SCALE GENOMIC DNA]</scope>
    <source>
        <strain evidence="7 8">WL0053</strain>
    </source>
</reference>
<dbReference type="PANTHER" id="PTHR30250">
    <property type="entry name" value="PST FAMILY PREDICTED COLANIC ACID TRANSPORTER"/>
    <property type="match status" value="1"/>
</dbReference>
<evidence type="ECO:0000313" key="7">
    <source>
        <dbReference type="EMBL" id="MBY9073638.1"/>
    </source>
</evidence>
<evidence type="ECO:0000256" key="1">
    <source>
        <dbReference type="ARBA" id="ARBA00004651"/>
    </source>
</evidence>
<protein>
    <submittedName>
        <fullName evidence="7">Lipopolysaccharide biosynthesis protein</fullName>
    </submittedName>
</protein>
<feature type="transmembrane region" description="Helical" evidence="6">
    <location>
        <begin position="57"/>
        <end position="81"/>
    </location>
</feature>
<feature type="transmembrane region" description="Helical" evidence="6">
    <location>
        <begin position="102"/>
        <end position="123"/>
    </location>
</feature>